<comment type="caution">
    <text evidence="1">The sequence shown here is derived from an EMBL/GenBank/DDBJ whole genome shotgun (WGS) entry which is preliminary data.</text>
</comment>
<dbReference type="AlphaFoldDB" id="A0A0F9ETX5"/>
<reference evidence="1" key="1">
    <citation type="journal article" date="2015" name="Nature">
        <title>Complex archaea that bridge the gap between prokaryotes and eukaryotes.</title>
        <authorList>
            <person name="Spang A."/>
            <person name="Saw J.H."/>
            <person name="Jorgensen S.L."/>
            <person name="Zaremba-Niedzwiedzka K."/>
            <person name="Martijn J."/>
            <person name="Lind A.E."/>
            <person name="van Eijk R."/>
            <person name="Schleper C."/>
            <person name="Guy L."/>
            <person name="Ettema T.J."/>
        </authorList>
    </citation>
    <scope>NUCLEOTIDE SEQUENCE</scope>
</reference>
<sequence length="221" mass="23050">TKGDIAVATGASTPVRRGVGANDTVLTADSAQADGVKWAAAGGGADFPEKVKPAVTRWVIPGWFFNGSLNDVANAGVIFYVPIFVEETTTYIRIGINVQTAVSGDADLRIFNWSGGLPGALVLAAGTVSHATTGNKEITISEELTRGYYFLAIRCSGSPTLKGIDRSDNGVVPPVAGLAGGLSFDNFFNMIPIKTAAYADPAPTPDSITSPSKVFVRLREN</sequence>
<gene>
    <name evidence="1" type="ORF">LCGC14_2387220</name>
</gene>
<proteinExistence type="predicted"/>
<accession>A0A0F9ETX5</accession>
<organism evidence="1">
    <name type="scientific">marine sediment metagenome</name>
    <dbReference type="NCBI Taxonomy" id="412755"/>
    <lineage>
        <taxon>unclassified sequences</taxon>
        <taxon>metagenomes</taxon>
        <taxon>ecological metagenomes</taxon>
    </lineage>
</organism>
<dbReference type="EMBL" id="LAZR01035539">
    <property type="protein sequence ID" value="KKL27238.1"/>
    <property type="molecule type" value="Genomic_DNA"/>
</dbReference>
<protein>
    <submittedName>
        <fullName evidence="1">Uncharacterized protein</fullName>
    </submittedName>
</protein>
<evidence type="ECO:0000313" key="1">
    <source>
        <dbReference type="EMBL" id="KKL27238.1"/>
    </source>
</evidence>
<name>A0A0F9ETX5_9ZZZZ</name>
<feature type="non-terminal residue" evidence="1">
    <location>
        <position position="1"/>
    </location>
</feature>